<dbReference type="Pfam" id="PF13419">
    <property type="entry name" value="HAD_2"/>
    <property type="match status" value="1"/>
</dbReference>
<dbReference type="SFLD" id="SFLDG01129">
    <property type="entry name" value="C1.5:_HAD__Beta-PGM__Phosphata"/>
    <property type="match status" value="1"/>
</dbReference>
<keyword evidence="1" id="KW-0378">Hydrolase</keyword>
<dbReference type="Gene3D" id="3.40.50.1000">
    <property type="entry name" value="HAD superfamily/HAD-like"/>
    <property type="match status" value="1"/>
</dbReference>
<dbReference type="AlphaFoldDB" id="A0A974GV70"/>
<dbReference type="InterPro" id="IPR036412">
    <property type="entry name" value="HAD-like_sf"/>
</dbReference>
<comment type="caution">
    <text evidence="1">The sequence shown here is derived from an EMBL/GenBank/DDBJ whole genome shotgun (WGS) entry which is preliminary data.</text>
</comment>
<dbReference type="RefSeq" id="WP_179236466.1">
    <property type="nucleotide sequence ID" value="NZ_JACBNQ010000001.1"/>
</dbReference>
<sequence length="210" mass="24241">MIDTVIFDFDGTLADTSQVVINSYKHIYTVFGKDGFDEDYVMSTFGEPLALTLQRDFSEHSFEDVIACYREYQVERFNDEVSLYKTVKEALDYLKGKNIKMGIATSRLRNSTLAAVDNLNIKKYFDVIITADDVEKHKPDKEPLIKTMELLNSKKENTLYVGDSRFDMECAINSNVIPVLCGWHKLSEELKNQYNVKYVLDKMIDIKEIV</sequence>
<dbReference type="InterPro" id="IPR041492">
    <property type="entry name" value="HAD_2"/>
</dbReference>
<dbReference type="GO" id="GO:0008967">
    <property type="term" value="F:phosphoglycolate phosphatase activity"/>
    <property type="evidence" value="ECO:0007669"/>
    <property type="project" value="TreeGrafter"/>
</dbReference>
<dbReference type="SFLD" id="SFLDG01135">
    <property type="entry name" value="C1.5.6:_HAD__Beta-PGM__Phospha"/>
    <property type="match status" value="1"/>
</dbReference>
<dbReference type="PANTHER" id="PTHR43434">
    <property type="entry name" value="PHOSPHOGLYCOLATE PHOSPHATASE"/>
    <property type="match status" value="1"/>
</dbReference>
<dbReference type="InterPro" id="IPR006439">
    <property type="entry name" value="HAD-SF_hydro_IA"/>
</dbReference>
<keyword evidence="2" id="KW-1185">Reference proteome</keyword>
<dbReference type="GO" id="GO:0006281">
    <property type="term" value="P:DNA repair"/>
    <property type="evidence" value="ECO:0007669"/>
    <property type="project" value="TreeGrafter"/>
</dbReference>
<dbReference type="Gene3D" id="1.10.150.240">
    <property type="entry name" value="Putative phosphatase, domain 2"/>
    <property type="match status" value="1"/>
</dbReference>
<dbReference type="InterPro" id="IPR023198">
    <property type="entry name" value="PGP-like_dom2"/>
</dbReference>
<accession>A0A974GV70</accession>
<dbReference type="NCBIfam" id="TIGR01549">
    <property type="entry name" value="HAD-SF-IA-v1"/>
    <property type="match status" value="1"/>
</dbReference>
<dbReference type="SFLD" id="SFLDS00003">
    <property type="entry name" value="Haloacid_Dehalogenase"/>
    <property type="match status" value="1"/>
</dbReference>
<dbReference type="PANTHER" id="PTHR43434:SF26">
    <property type="entry name" value="PYROPHOSPHATASE PPAX"/>
    <property type="match status" value="1"/>
</dbReference>
<dbReference type="InterPro" id="IPR050155">
    <property type="entry name" value="HAD-like_hydrolase_sf"/>
</dbReference>
<dbReference type="SUPFAM" id="SSF56784">
    <property type="entry name" value="HAD-like"/>
    <property type="match status" value="1"/>
</dbReference>
<evidence type="ECO:0000313" key="2">
    <source>
        <dbReference type="Proteomes" id="UP000611629"/>
    </source>
</evidence>
<gene>
    <name evidence="1" type="ORF">HZF24_01395</name>
</gene>
<protein>
    <submittedName>
        <fullName evidence="1">HAD-IA family hydrolase</fullName>
    </submittedName>
</protein>
<dbReference type="Proteomes" id="UP000611629">
    <property type="component" value="Unassembled WGS sequence"/>
</dbReference>
<dbReference type="InterPro" id="IPR023214">
    <property type="entry name" value="HAD_sf"/>
</dbReference>
<proteinExistence type="predicted"/>
<dbReference type="EMBL" id="JACBNQ010000001">
    <property type="protein sequence ID" value="NYB72790.1"/>
    <property type="molecule type" value="Genomic_DNA"/>
</dbReference>
<evidence type="ECO:0000313" key="1">
    <source>
        <dbReference type="EMBL" id="NYB72790.1"/>
    </source>
</evidence>
<reference evidence="1" key="1">
    <citation type="submission" date="2020-07" db="EMBL/GenBank/DDBJ databases">
        <title>Genomic analysis of a strain of Sedimentibacter Hydroxybenzoicus DSM7310.</title>
        <authorList>
            <person name="Ma S."/>
        </authorList>
    </citation>
    <scope>NUCLEOTIDE SEQUENCE</scope>
    <source>
        <strain evidence="1">DSM 7310</strain>
    </source>
</reference>
<organism evidence="1 2">
    <name type="scientific">Sedimentibacter hydroxybenzoicus DSM 7310</name>
    <dbReference type="NCBI Taxonomy" id="1123245"/>
    <lineage>
        <taxon>Bacteria</taxon>
        <taxon>Bacillati</taxon>
        <taxon>Bacillota</taxon>
        <taxon>Tissierellia</taxon>
        <taxon>Sedimentibacter</taxon>
    </lineage>
</organism>
<dbReference type="GO" id="GO:0005829">
    <property type="term" value="C:cytosol"/>
    <property type="evidence" value="ECO:0007669"/>
    <property type="project" value="TreeGrafter"/>
</dbReference>
<name>A0A974GV70_SEDHY</name>